<keyword evidence="3" id="KW-1185">Reference proteome</keyword>
<dbReference type="Pfam" id="PF07238">
    <property type="entry name" value="PilZ"/>
    <property type="match status" value="1"/>
</dbReference>
<organism evidence="2 3">
    <name type="scientific">Thiomicrorhabdus xiamenensis</name>
    <dbReference type="NCBI Taxonomy" id="2739063"/>
    <lineage>
        <taxon>Bacteria</taxon>
        <taxon>Pseudomonadati</taxon>
        <taxon>Pseudomonadota</taxon>
        <taxon>Gammaproteobacteria</taxon>
        <taxon>Thiotrichales</taxon>
        <taxon>Piscirickettsiaceae</taxon>
        <taxon>Thiomicrorhabdus</taxon>
    </lineage>
</organism>
<dbReference type="GO" id="GO:0035438">
    <property type="term" value="F:cyclic-di-GMP binding"/>
    <property type="evidence" value="ECO:0007669"/>
    <property type="project" value="InterPro"/>
</dbReference>
<sequence length="134" mass="15022">MDSQTAQSKLEEAVLNRRVAKRTEACIPTVVVDKNTMSYSTITDFSDTGLRLNIPYPLAPDDEVELLIKPKNDPLAKPVHVKLTVKHCREENPQNFSIGGQLKYCFDGLKMLLQTYSQKQPGSSLKDRLGFILA</sequence>
<dbReference type="KEGG" id="txa:HQN79_00740"/>
<dbReference type="EMBL" id="CP054020">
    <property type="protein sequence ID" value="QKI88202.1"/>
    <property type="molecule type" value="Genomic_DNA"/>
</dbReference>
<evidence type="ECO:0000313" key="3">
    <source>
        <dbReference type="Proteomes" id="UP000504724"/>
    </source>
</evidence>
<protein>
    <submittedName>
        <fullName evidence="2">PilZ domain-containing protein</fullName>
    </submittedName>
</protein>
<dbReference type="RefSeq" id="WP_173283798.1">
    <property type="nucleotide sequence ID" value="NZ_CP054020.1"/>
</dbReference>
<dbReference type="AlphaFoldDB" id="A0A7D4SYV4"/>
<feature type="domain" description="PilZ" evidence="1">
    <location>
        <begin position="16"/>
        <end position="98"/>
    </location>
</feature>
<evidence type="ECO:0000313" key="2">
    <source>
        <dbReference type="EMBL" id="QKI88202.1"/>
    </source>
</evidence>
<dbReference type="Proteomes" id="UP000504724">
    <property type="component" value="Chromosome"/>
</dbReference>
<proteinExistence type="predicted"/>
<evidence type="ECO:0000259" key="1">
    <source>
        <dbReference type="Pfam" id="PF07238"/>
    </source>
</evidence>
<accession>A0A7D4SYV4</accession>
<reference evidence="2 3" key="1">
    <citation type="submission" date="2020-05" db="EMBL/GenBank/DDBJ databases">
        <title>Thiomicrorhabdus sediminis sp.nov. and Thiomicrorhabdus xiamenensis sp.nov., novel sulfur-oxidizing bacteria isolated from coastal sediment.</title>
        <authorList>
            <person name="Liu X."/>
        </authorList>
    </citation>
    <scope>NUCLEOTIDE SEQUENCE [LARGE SCALE GENOMIC DNA]</scope>
    <source>
        <strain evidence="2 3">G2</strain>
    </source>
</reference>
<dbReference type="Gene3D" id="2.40.10.220">
    <property type="entry name" value="predicted glycosyltransferase like domains"/>
    <property type="match status" value="1"/>
</dbReference>
<gene>
    <name evidence="2" type="ORF">HQN79_00740</name>
</gene>
<dbReference type="InterPro" id="IPR009875">
    <property type="entry name" value="PilZ_domain"/>
</dbReference>
<name>A0A7D4SYV4_9GAMM</name>